<dbReference type="STRING" id="1325564.NSJP_0731"/>
<keyword evidence="2" id="KW-1185">Reference proteome</keyword>
<dbReference type="KEGG" id="nja:NSJP_0731"/>
<name>A0A1W1I258_9BACT</name>
<organism evidence="1 2">
    <name type="scientific">Nitrospira japonica</name>
    <dbReference type="NCBI Taxonomy" id="1325564"/>
    <lineage>
        <taxon>Bacteria</taxon>
        <taxon>Pseudomonadati</taxon>
        <taxon>Nitrospirota</taxon>
        <taxon>Nitrospiria</taxon>
        <taxon>Nitrospirales</taxon>
        <taxon>Nitrospiraceae</taxon>
        <taxon>Nitrospira</taxon>
    </lineage>
</organism>
<protein>
    <submittedName>
        <fullName evidence="1">Uncharacterized protein</fullName>
    </submittedName>
</protein>
<accession>A0A1W1I258</accession>
<dbReference type="EMBL" id="LT828648">
    <property type="protein sequence ID" value="SLM46903.1"/>
    <property type="molecule type" value="Genomic_DNA"/>
</dbReference>
<sequence>MPFDKYGQFNSNVGLISFFRSEIVKATMLGQTNFVMEVLILRPLKPSKVAGGVVQCALKVLRHESGAPRFKVCRNPEMCRTYLKFDLMRDEGRGMPSLRFSEARPAYLGTKSESDA</sequence>
<dbReference type="Proteomes" id="UP000192042">
    <property type="component" value="Chromosome I"/>
</dbReference>
<dbReference type="AlphaFoldDB" id="A0A1W1I258"/>
<gene>
    <name evidence="1" type="ORF">NSJP_0731</name>
</gene>
<evidence type="ECO:0000313" key="1">
    <source>
        <dbReference type="EMBL" id="SLM46903.1"/>
    </source>
</evidence>
<evidence type="ECO:0000313" key="2">
    <source>
        <dbReference type="Proteomes" id="UP000192042"/>
    </source>
</evidence>
<proteinExistence type="predicted"/>
<reference evidence="1 2" key="1">
    <citation type="submission" date="2017-03" db="EMBL/GenBank/DDBJ databases">
        <authorList>
            <person name="Afonso C.L."/>
            <person name="Miller P.J."/>
            <person name="Scott M.A."/>
            <person name="Spackman E."/>
            <person name="Goraichik I."/>
            <person name="Dimitrov K.M."/>
            <person name="Suarez D.L."/>
            <person name="Swayne D.E."/>
        </authorList>
    </citation>
    <scope>NUCLEOTIDE SEQUENCE [LARGE SCALE GENOMIC DNA]</scope>
    <source>
        <strain evidence="1">Genome sequencing of Nitrospira japonica strain NJ11</strain>
    </source>
</reference>